<organism evidence="3 4">
    <name type="scientific">Crateriforma conspicua</name>
    <dbReference type="NCBI Taxonomy" id="2527996"/>
    <lineage>
        <taxon>Bacteria</taxon>
        <taxon>Pseudomonadati</taxon>
        <taxon>Planctomycetota</taxon>
        <taxon>Planctomycetia</taxon>
        <taxon>Planctomycetales</taxon>
        <taxon>Planctomycetaceae</taxon>
        <taxon>Crateriforma</taxon>
    </lineage>
</organism>
<dbReference type="AlphaFoldDB" id="A0A5C5XXW6"/>
<feature type="domain" description="3-keto-alpha-glucoside-1,2-lyase/3-keto-2-hydroxy-glucal hydratase" evidence="2">
    <location>
        <begin position="53"/>
        <end position="253"/>
    </location>
</feature>
<dbReference type="InterPro" id="IPR010496">
    <property type="entry name" value="AL/BT2_dom"/>
</dbReference>
<feature type="signal peptide" evidence="1">
    <location>
        <begin position="1"/>
        <end position="32"/>
    </location>
</feature>
<dbReference type="Gene3D" id="2.60.120.560">
    <property type="entry name" value="Exo-inulinase, domain 1"/>
    <property type="match status" value="1"/>
</dbReference>
<dbReference type="EMBL" id="SJPL01000001">
    <property type="protein sequence ID" value="TWT68197.1"/>
    <property type="molecule type" value="Genomic_DNA"/>
</dbReference>
<dbReference type="GO" id="GO:0016787">
    <property type="term" value="F:hydrolase activity"/>
    <property type="evidence" value="ECO:0007669"/>
    <property type="project" value="InterPro"/>
</dbReference>
<evidence type="ECO:0000313" key="3">
    <source>
        <dbReference type="EMBL" id="TWT68197.1"/>
    </source>
</evidence>
<keyword evidence="1" id="KW-0732">Signal</keyword>
<comment type="caution">
    <text evidence="3">The sequence shown here is derived from an EMBL/GenBank/DDBJ whole genome shotgun (WGS) entry which is preliminary data.</text>
</comment>
<proteinExistence type="predicted"/>
<dbReference type="Pfam" id="PF06439">
    <property type="entry name" value="3keto-disac_hyd"/>
    <property type="match status" value="1"/>
</dbReference>
<evidence type="ECO:0000313" key="4">
    <source>
        <dbReference type="Proteomes" id="UP000317238"/>
    </source>
</evidence>
<feature type="chain" id="PRO_5022678212" description="3-keto-alpha-glucoside-1,2-lyase/3-keto-2-hydroxy-glucal hydratase domain-containing protein" evidence="1">
    <location>
        <begin position="33"/>
        <end position="256"/>
    </location>
</feature>
<accession>A0A5C5XXW6</accession>
<dbReference type="PROSITE" id="PS51257">
    <property type="entry name" value="PROKAR_LIPOPROTEIN"/>
    <property type="match status" value="1"/>
</dbReference>
<protein>
    <recommendedName>
        <fullName evidence="2">3-keto-alpha-glucoside-1,2-lyase/3-keto-2-hydroxy-glucal hydratase domain-containing protein</fullName>
    </recommendedName>
</protein>
<reference evidence="3 4" key="1">
    <citation type="submission" date="2019-02" db="EMBL/GenBank/DDBJ databases">
        <title>Deep-cultivation of Planctomycetes and their phenomic and genomic characterization uncovers novel biology.</title>
        <authorList>
            <person name="Wiegand S."/>
            <person name="Jogler M."/>
            <person name="Boedeker C."/>
            <person name="Pinto D."/>
            <person name="Vollmers J."/>
            <person name="Rivas-Marin E."/>
            <person name="Kohn T."/>
            <person name="Peeters S.H."/>
            <person name="Heuer A."/>
            <person name="Rast P."/>
            <person name="Oberbeckmann S."/>
            <person name="Bunk B."/>
            <person name="Jeske O."/>
            <person name="Meyerdierks A."/>
            <person name="Storesund J.E."/>
            <person name="Kallscheuer N."/>
            <person name="Luecker S."/>
            <person name="Lage O.M."/>
            <person name="Pohl T."/>
            <person name="Merkel B.J."/>
            <person name="Hornburger P."/>
            <person name="Mueller R.-W."/>
            <person name="Bruemmer F."/>
            <person name="Labrenz M."/>
            <person name="Spormann A.M."/>
            <person name="Op Den Camp H."/>
            <person name="Overmann J."/>
            <person name="Amann R."/>
            <person name="Jetten M.S.M."/>
            <person name="Mascher T."/>
            <person name="Medema M.H."/>
            <person name="Devos D.P."/>
            <person name="Kaster A.-K."/>
            <person name="Ovreas L."/>
            <person name="Rohde M."/>
            <person name="Galperin M.Y."/>
            <person name="Jogler C."/>
        </authorList>
    </citation>
    <scope>NUCLEOTIDE SEQUENCE [LARGE SCALE GENOMIC DNA]</scope>
    <source>
        <strain evidence="3 4">Pan14r</strain>
    </source>
</reference>
<evidence type="ECO:0000259" key="2">
    <source>
        <dbReference type="Pfam" id="PF06439"/>
    </source>
</evidence>
<name>A0A5C5XXW6_9PLAN</name>
<dbReference type="Proteomes" id="UP000317238">
    <property type="component" value="Unassembled WGS sequence"/>
</dbReference>
<sequence length="256" mass="28144" precursor="true">MMIMQRPTFRSATWIILLAGSMASCLPPTCRADESTHTDAPEHTIVVSPSDPGWTPLGEADFVRVNGDDQTLTWDGPVAHGSGTPIGVTRSRKTYKNFELLIEWRHERPAGNSGVFAWVPASALDDLPPGKLPDGGIEIQMLDHDYTRQWHQRTGGGKTPFFSTHGDVFAVGKSTMKPFPPLSPNGSRSFPSKERSLGAGQWNRYYVRGVNGTIRLWVNGEEVSGGSDCQPSEGYLCLESEGSPITFRNLFIRQLP</sequence>
<dbReference type="OrthoDB" id="248448at2"/>
<keyword evidence="4" id="KW-1185">Reference proteome</keyword>
<evidence type="ECO:0000256" key="1">
    <source>
        <dbReference type="SAM" id="SignalP"/>
    </source>
</evidence>
<gene>
    <name evidence="3" type="ORF">Pan14r_04390</name>
</gene>